<evidence type="ECO:0000313" key="2">
    <source>
        <dbReference type="Proteomes" id="UP000624325"/>
    </source>
</evidence>
<evidence type="ECO:0008006" key="3">
    <source>
        <dbReference type="Google" id="ProtNLM"/>
    </source>
</evidence>
<keyword evidence="2" id="KW-1185">Reference proteome</keyword>
<dbReference type="CDD" id="cd16387">
    <property type="entry name" value="ParB_N_Srx"/>
    <property type="match status" value="1"/>
</dbReference>
<gene>
    <name evidence="1" type="ORF">Air01nite_30990</name>
</gene>
<comment type="caution">
    <text evidence="1">The sequence shown here is derived from an EMBL/GenBank/DDBJ whole genome shotgun (WGS) entry which is preliminary data.</text>
</comment>
<dbReference type="RefSeq" id="WP_203703042.1">
    <property type="nucleotide sequence ID" value="NZ_BAAALU010000026.1"/>
</dbReference>
<name>A0ABQ4C2K4_9ACTN</name>
<evidence type="ECO:0000313" key="1">
    <source>
        <dbReference type="EMBL" id="GIF57004.1"/>
    </source>
</evidence>
<proteinExistence type="predicted"/>
<dbReference type="Proteomes" id="UP000624325">
    <property type="component" value="Unassembled WGS sequence"/>
</dbReference>
<accession>A0ABQ4C2K4</accession>
<sequence length="317" mass="34721">MGNQRSITVNGDLGSGKSTVSVGLSERLHLRRISVGDLYREMARERGMTALQLNLHAELDDVIDGTVDSMQREIAESGQRVIMDSRLAWFFFTEGFKIHLITDPTVAARRVLGRPANEVENYATLEEAKDQLRSRSESERQRFLTRYHADKHALRNYDLVLDTTRARPEEVVEMAVAAVEGRLGAEILAGSPPLLLLDPARIYPTGDIGALRGMSDDDAAGLAGPDALEPISIGYADSRFFVVDGHRRLSAALRAGFRLVAGTLLAQDNDPVVGGLTAREFFASTVTMSKVYDWQEAHGTELEMPAHALGDPAPAHN</sequence>
<dbReference type="Gene3D" id="3.40.50.300">
    <property type="entry name" value="P-loop containing nucleotide triphosphate hydrolases"/>
    <property type="match status" value="1"/>
</dbReference>
<dbReference type="Pfam" id="PF13238">
    <property type="entry name" value="AAA_18"/>
    <property type="match status" value="1"/>
</dbReference>
<dbReference type="SUPFAM" id="SSF52540">
    <property type="entry name" value="P-loop containing nucleoside triphosphate hydrolases"/>
    <property type="match status" value="1"/>
</dbReference>
<organism evidence="1 2">
    <name type="scientific">Asanoa iriomotensis</name>
    <dbReference type="NCBI Taxonomy" id="234613"/>
    <lineage>
        <taxon>Bacteria</taxon>
        <taxon>Bacillati</taxon>
        <taxon>Actinomycetota</taxon>
        <taxon>Actinomycetes</taxon>
        <taxon>Micromonosporales</taxon>
        <taxon>Micromonosporaceae</taxon>
        <taxon>Asanoa</taxon>
    </lineage>
</organism>
<dbReference type="EMBL" id="BONC01000019">
    <property type="protein sequence ID" value="GIF57004.1"/>
    <property type="molecule type" value="Genomic_DNA"/>
</dbReference>
<dbReference type="InterPro" id="IPR027417">
    <property type="entry name" value="P-loop_NTPase"/>
</dbReference>
<protein>
    <recommendedName>
        <fullName evidence="3">Cytidylate kinase</fullName>
    </recommendedName>
</protein>
<reference evidence="1 2" key="1">
    <citation type="submission" date="2021-01" db="EMBL/GenBank/DDBJ databases">
        <title>Whole genome shotgun sequence of Asanoa iriomotensis NBRC 100142.</title>
        <authorList>
            <person name="Komaki H."/>
            <person name="Tamura T."/>
        </authorList>
    </citation>
    <scope>NUCLEOTIDE SEQUENCE [LARGE SCALE GENOMIC DNA]</scope>
    <source>
        <strain evidence="1 2">NBRC 100142</strain>
    </source>
</reference>